<dbReference type="EMBL" id="CP042652">
    <property type="protein sequence ID" value="QKE28798.1"/>
    <property type="molecule type" value="Genomic_DNA"/>
</dbReference>
<name>A0A6M8EJY2_9BACT</name>
<dbReference type="KEGG" id="paco:AACT_1641"/>
<proteinExistence type="predicted"/>
<gene>
    <name evidence="1" type="ORF">AACT_1641</name>
</gene>
<evidence type="ECO:0000313" key="2">
    <source>
        <dbReference type="Proteomes" id="UP000503483"/>
    </source>
</evidence>
<protein>
    <submittedName>
        <fullName evidence="1">Uncharacterized protein</fullName>
    </submittedName>
</protein>
<reference evidence="1 2" key="1">
    <citation type="submission" date="2019-08" db="EMBL/GenBank/DDBJ databases">
        <title>Complete genome sequence of Arcobacter acticola.</title>
        <authorList>
            <person name="Miller W."/>
        </authorList>
    </citation>
    <scope>NUCLEOTIDE SEQUENCE [LARGE SCALE GENOMIC DNA]</scope>
    <source>
        <strain evidence="1 2">KCTC 52212</strain>
    </source>
</reference>
<keyword evidence="2" id="KW-1185">Reference proteome</keyword>
<accession>A0A6M8EJY2</accession>
<evidence type="ECO:0000313" key="1">
    <source>
        <dbReference type="EMBL" id="QKE28798.1"/>
    </source>
</evidence>
<dbReference type="Proteomes" id="UP000503483">
    <property type="component" value="Chromosome"/>
</dbReference>
<dbReference type="AlphaFoldDB" id="A0A6M8EJY2"/>
<sequence>MFEAIKNLFKKQETFPCIIWDGKIMKYLDLTQKQIDEMNNNSEKYPGWRVTKKEDC</sequence>
<dbReference type="RefSeq" id="WP_172126357.1">
    <property type="nucleotide sequence ID" value="NZ_CP042652.1"/>
</dbReference>
<organism evidence="1 2">
    <name type="scientific">Arcobacter acticola</name>
    <dbReference type="NCBI Taxonomy" id="1849015"/>
    <lineage>
        <taxon>Bacteria</taxon>
        <taxon>Pseudomonadati</taxon>
        <taxon>Campylobacterota</taxon>
        <taxon>Epsilonproteobacteria</taxon>
        <taxon>Campylobacterales</taxon>
        <taxon>Arcobacteraceae</taxon>
        <taxon>Arcobacter</taxon>
    </lineage>
</organism>